<accession>A0A834K099</accession>
<keyword evidence="2" id="KW-1185">Reference proteome</keyword>
<dbReference type="AlphaFoldDB" id="A0A834K099"/>
<proteinExistence type="predicted"/>
<protein>
    <submittedName>
        <fullName evidence="1">Uncharacterized protein</fullName>
    </submittedName>
</protein>
<dbReference type="EMBL" id="JACSDZ010000008">
    <property type="protein sequence ID" value="KAF7397746.1"/>
    <property type="molecule type" value="Genomic_DNA"/>
</dbReference>
<gene>
    <name evidence="1" type="ORF">HZH68_008968</name>
</gene>
<name>A0A834K099_VESGE</name>
<dbReference type="Proteomes" id="UP000617340">
    <property type="component" value="Unassembled WGS sequence"/>
</dbReference>
<comment type="caution">
    <text evidence="1">The sequence shown here is derived from an EMBL/GenBank/DDBJ whole genome shotgun (WGS) entry which is preliminary data.</text>
</comment>
<organism evidence="1 2">
    <name type="scientific">Vespula germanica</name>
    <name type="common">German yellow jacket</name>
    <name type="synonym">Paravespula germanica</name>
    <dbReference type="NCBI Taxonomy" id="30212"/>
    <lineage>
        <taxon>Eukaryota</taxon>
        <taxon>Metazoa</taxon>
        <taxon>Ecdysozoa</taxon>
        <taxon>Arthropoda</taxon>
        <taxon>Hexapoda</taxon>
        <taxon>Insecta</taxon>
        <taxon>Pterygota</taxon>
        <taxon>Neoptera</taxon>
        <taxon>Endopterygota</taxon>
        <taxon>Hymenoptera</taxon>
        <taxon>Apocrita</taxon>
        <taxon>Aculeata</taxon>
        <taxon>Vespoidea</taxon>
        <taxon>Vespidae</taxon>
        <taxon>Vespinae</taxon>
        <taxon>Vespula</taxon>
    </lineage>
</organism>
<reference evidence="1" key="1">
    <citation type="journal article" date="2020" name="G3 (Bethesda)">
        <title>High-Quality Assemblies for Three Invasive Social Wasps from the &lt;i&gt;Vespula&lt;/i&gt; Genus.</title>
        <authorList>
            <person name="Harrop T.W.R."/>
            <person name="Guhlin J."/>
            <person name="McLaughlin G.M."/>
            <person name="Permina E."/>
            <person name="Stockwell P."/>
            <person name="Gilligan J."/>
            <person name="Le Lec M.F."/>
            <person name="Gruber M.A.M."/>
            <person name="Quinn O."/>
            <person name="Lovegrove M."/>
            <person name="Duncan E.J."/>
            <person name="Remnant E.J."/>
            <person name="Van Eeckhoven J."/>
            <person name="Graham B."/>
            <person name="Knapp R.A."/>
            <person name="Langford K.W."/>
            <person name="Kronenberg Z."/>
            <person name="Press M.O."/>
            <person name="Eacker S.M."/>
            <person name="Wilson-Rankin E.E."/>
            <person name="Purcell J."/>
            <person name="Lester P.J."/>
            <person name="Dearden P.K."/>
        </authorList>
    </citation>
    <scope>NUCLEOTIDE SEQUENCE</scope>
    <source>
        <strain evidence="1">Linc-1</strain>
    </source>
</reference>
<evidence type="ECO:0000313" key="1">
    <source>
        <dbReference type="EMBL" id="KAF7397746.1"/>
    </source>
</evidence>
<sequence length="91" mass="10305">MLRIDIDKKIYNPSYNARSNNSFLLYYLSGVAQGIRCYKCGQYNEGVGSITPCINFTVQMGLKDCPPTSEWCIIFVSHVNLFNTIVTTIKL</sequence>
<evidence type="ECO:0000313" key="2">
    <source>
        <dbReference type="Proteomes" id="UP000617340"/>
    </source>
</evidence>